<evidence type="ECO:0000256" key="2">
    <source>
        <dbReference type="ARBA" id="ARBA00022475"/>
    </source>
</evidence>
<dbReference type="SUPFAM" id="SSF56176">
    <property type="entry name" value="FAD-binding/transporter-associated domain-like"/>
    <property type="match status" value="1"/>
</dbReference>
<keyword evidence="7 9" id="KW-0472">Membrane</keyword>
<comment type="caution">
    <text evidence="13">The sequence shown here is derived from an EMBL/GenBank/DDBJ whole genome shotgun (WGS) entry which is preliminary data.</text>
</comment>
<dbReference type="PROSITE" id="PS51371">
    <property type="entry name" value="CBS"/>
    <property type="match status" value="1"/>
</dbReference>
<dbReference type="InterPro" id="IPR016169">
    <property type="entry name" value="FAD-bd_PCMH_sub2"/>
</dbReference>
<dbReference type="CDD" id="cd04590">
    <property type="entry name" value="CBS_pair_CorC_HlyC_assoc"/>
    <property type="match status" value="1"/>
</dbReference>
<dbReference type="Pfam" id="PF01595">
    <property type="entry name" value="CNNM"/>
    <property type="match status" value="1"/>
</dbReference>
<dbReference type="InterPro" id="IPR005170">
    <property type="entry name" value="Transptr-assoc_dom"/>
</dbReference>
<evidence type="ECO:0000256" key="6">
    <source>
        <dbReference type="ARBA" id="ARBA00023122"/>
    </source>
</evidence>
<dbReference type="RefSeq" id="WP_160963353.1">
    <property type="nucleotide sequence ID" value="NZ_WVUD01000046.1"/>
</dbReference>
<evidence type="ECO:0000256" key="5">
    <source>
        <dbReference type="ARBA" id="ARBA00022989"/>
    </source>
</evidence>
<evidence type="ECO:0000259" key="12">
    <source>
        <dbReference type="PROSITE" id="PS51846"/>
    </source>
</evidence>
<evidence type="ECO:0000256" key="7">
    <source>
        <dbReference type="ARBA" id="ARBA00023136"/>
    </source>
</evidence>
<feature type="transmembrane region" description="Helical" evidence="10">
    <location>
        <begin position="59"/>
        <end position="84"/>
    </location>
</feature>
<evidence type="ECO:0000313" key="13">
    <source>
        <dbReference type="EMBL" id="MYL84901.1"/>
    </source>
</evidence>
<dbReference type="InterPro" id="IPR046342">
    <property type="entry name" value="CBS_dom_sf"/>
</dbReference>
<gene>
    <name evidence="13" type="ORF">GTA51_17455</name>
</gene>
<dbReference type="GO" id="GO:0050660">
    <property type="term" value="F:flavin adenine dinucleotide binding"/>
    <property type="evidence" value="ECO:0007669"/>
    <property type="project" value="InterPro"/>
</dbReference>
<dbReference type="InterPro" id="IPR044751">
    <property type="entry name" value="Ion_transp-like_CBS"/>
</dbReference>
<name>A0A7C9IMW8_9BACT</name>
<evidence type="ECO:0000256" key="8">
    <source>
        <dbReference type="PROSITE-ProRule" id="PRU00703"/>
    </source>
</evidence>
<evidence type="ECO:0000256" key="4">
    <source>
        <dbReference type="ARBA" id="ARBA00022737"/>
    </source>
</evidence>
<protein>
    <submittedName>
        <fullName evidence="13">DUF21 domain-containing protein</fullName>
    </submittedName>
</protein>
<dbReference type="AlphaFoldDB" id="A0A7C9IMW8"/>
<dbReference type="PANTHER" id="PTHR43099:SF5">
    <property type="entry name" value="HLYC_CORC FAMILY TRANSPORTER"/>
    <property type="match status" value="1"/>
</dbReference>
<dbReference type="InterPro" id="IPR002550">
    <property type="entry name" value="CNNM"/>
</dbReference>
<dbReference type="Gene3D" id="3.30.465.10">
    <property type="match status" value="1"/>
</dbReference>
<reference evidence="13 14" key="1">
    <citation type="submission" date="2020-01" db="EMBL/GenBank/DDBJ databases">
        <title>Genome sequence of Desulfovibrio aerotolerans DSM 16695(T).</title>
        <authorList>
            <person name="Karnachuk O."/>
            <person name="Avakyan M."/>
            <person name="Mardanov A."/>
            <person name="Kadnikov V."/>
            <person name="Ravin N."/>
        </authorList>
    </citation>
    <scope>NUCLEOTIDE SEQUENCE [LARGE SCALE GENOMIC DNA]</scope>
    <source>
        <strain evidence="13 14">DSM 16695</strain>
    </source>
</reference>
<keyword evidence="14" id="KW-1185">Reference proteome</keyword>
<dbReference type="OrthoDB" id="9798188at2"/>
<proteinExistence type="predicted"/>
<dbReference type="GO" id="GO:0005886">
    <property type="term" value="C:plasma membrane"/>
    <property type="evidence" value="ECO:0007669"/>
    <property type="project" value="UniProtKB-SubCell"/>
</dbReference>
<evidence type="ECO:0000256" key="1">
    <source>
        <dbReference type="ARBA" id="ARBA00004651"/>
    </source>
</evidence>
<keyword evidence="4" id="KW-0677">Repeat</keyword>
<dbReference type="SMART" id="SM01091">
    <property type="entry name" value="CorC_HlyC"/>
    <property type="match status" value="1"/>
</dbReference>
<dbReference type="Gene3D" id="3.10.580.10">
    <property type="entry name" value="CBS-domain"/>
    <property type="match status" value="1"/>
</dbReference>
<dbReference type="SUPFAM" id="SSF54631">
    <property type="entry name" value="CBS-domain pair"/>
    <property type="match status" value="1"/>
</dbReference>
<keyword evidence="6 8" id="KW-0129">CBS domain</keyword>
<dbReference type="InterPro" id="IPR051676">
    <property type="entry name" value="UPF0053_domain"/>
</dbReference>
<evidence type="ECO:0000259" key="11">
    <source>
        <dbReference type="PROSITE" id="PS51371"/>
    </source>
</evidence>
<feature type="domain" description="CBS" evidence="11">
    <location>
        <begin position="220"/>
        <end position="281"/>
    </location>
</feature>
<evidence type="ECO:0000313" key="14">
    <source>
        <dbReference type="Proteomes" id="UP000482487"/>
    </source>
</evidence>
<dbReference type="Proteomes" id="UP000482487">
    <property type="component" value="Unassembled WGS sequence"/>
</dbReference>
<dbReference type="Pfam" id="PF03471">
    <property type="entry name" value="CorC_HlyC"/>
    <property type="match status" value="1"/>
</dbReference>
<keyword evidence="5 9" id="KW-1133">Transmembrane helix</keyword>
<keyword evidence="2" id="KW-1003">Cell membrane</keyword>
<dbReference type="Pfam" id="PF00571">
    <property type="entry name" value="CBS"/>
    <property type="match status" value="2"/>
</dbReference>
<dbReference type="InterPro" id="IPR000644">
    <property type="entry name" value="CBS_dom"/>
</dbReference>
<feature type="transmembrane region" description="Helical" evidence="10">
    <location>
        <begin position="104"/>
        <end position="124"/>
    </location>
</feature>
<dbReference type="EMBL" id="WVUD01000046">
    <property type="protein sequence ID" value="MYL84901.1"/>
    <property type="molecule type" value="Genomic_DNA"/>
</dbReference>
<organism evidence="13 14">
    <name type="scientific">Solidesulfovibrio aerotolerans</name>
    <dbReference type="NCBI Taxonomy" id="295255"/>
    <lineage>
        <taxon>Bacteria</taxon>
        <taxon>Pseudomonadati</taxon>
        <taxon>Thermodesulfobacteriota</taxon>
        <taxon>Desulfovibrionia</taxon>
        <taxon>Desulfovibrionales</taxon>
        <taxon>Desulfovibrionaceae</taxon>
        <taxon>Solidesulfovibrio</taxon>
    </lineage>
</organism>
<evidence type="ECO:0000256" key="10">
    <source>
        <dbReference type="SAM" id="Phobius"/>
    </source>
</evidence>
<keyword evidence="3 9" id="KW-0812">Transmembrane</keyword>
<comment type="subcellular location">
    <subcellularLocation>
        <location evidence="1">Cell membrane</location>
        <topology evidence="1">Multi-pass membrane protein</topology>
    </subcellularLocation>
</comment>
<dbReference type="InterPro" id="IPR036318">
    <property type="entry name" value="FAD-bd_PCMH-like_sf"/>
</dbReference>
<accession>A0A7C9IMW8</accession>
<evidence type="ECO:0000256" key="3">
    <source>
        <dbReference type="ARBA" id="ARBA00022692"/>
    </source>
</evidence>
<dbReference type="PROSITE" id="PS51846">
    <property type="entry name" value="CNNM"/>
    <property type="match status" value="1"/>
</dbReference>
<sequence length="438" mass="46479">MTTMSLELLAVVALILANGFFAMAEMGLIASRKARLKALAEAGSIRAAACLRLLGQPEAFLSTVQIGITLAGVLGSAYGGATLAPALAETLRAFPTLAPYAEGLSLACVVAPITFFTLLFGELVPKRLALARPEQVALFAAPVMGGLLLLSRPAVWFLGLATRASLRLLGLGGANAPSVTEEDIRGLLLEGRRHGVIEDVEHDIMERLLRLADRPLGVIMTHRSRVDWLDADADEAAILEKMLESPHTRLPVCRGDFAEVLGVVRARDVLAGRIRTGRFDLAAQMAAPQYLPETMRGLGLLAAFRETAGLRLALVVDEYGDVVGVVTVADVFADMVGELAGPAGSGEQDVVRRPDGSLLVDAATPMDEVAAALGLPRPWPEEFAAGTLAGFVLGQLDHIPQIGETFTAHETTFEVVDMDGRRIDRVLVTPPSEEEEGA</sequence>
<feature type="transmembrane region" description="Helical" evidence="10">
    <location>
        <begin position="136"/>
        <end position="159"/>
    </location>
</feature>
<feature type="transmembrane region" description="Helical" evidence="10">
    <location>
        <begin position="6"/>
        <end position="29"/>
    </location>
</feature>
<dbReference type="PANTHER" id="PTHR43099">
    <property type="entry name" value="UPF0053 PROTEIN YRKA"/>
    <property type="match status" value="1"/>
</dbReference>
<feature type="domain" description="CNNM transmembrane" evidence="12">
    <location>
        <begin position="1"/>
        <end position="201"/>
    </location>
</feature>
<evidence type="ECO:0000256" key="9">
    <source>
        <dbReference type="PROSITE-ProRule" id="PRU01193"/>
    </source>
</evidence>